<reference evidence="2" key="1">
    <citation type="submission" date="2019-04" db="EMBL/GenBank/DDBJ databases">
        <title>Friends and foes A comparative genomics studyof 23 Aspergillus species from section Flavi.</title>
        <authorList>
            <consortium name="DOE Joint Genome Institute"/>
            <person name="Kjaerbolling I."/>
            <person name="Vesth T."/>
            <person name="Frisvad J.C."/>
            <person name="Nybo J.L."/>
            <person name="Theobald S."/>
            <person name="Kildgaard S."/>
            <person name="Isbrandt T."/>
            <person name="Kuo A."/>
            <person name="Sato A."/>
            <person name="Lyhne E.K."/>
            <person name="Kogle M.E."/>
            <person name="Wiebenga A."/>
            <person name="Kun R.S."/>
            <person name="Lubbers R.J."/>
            <person name="Makela M.R."/>
            <person name="Barry K."/>
            <person name="Chovatia M."/>
            <person name="Clum A."/>
            <person name="Daum C."/>
            <person name="Haridas S."/>
            <person name="He G."/>
            <person name="LaButti K."/>
            <person name="Lipzen A."/>
            <person name="Mondo S."/>
            <person name="Riley R."/>
            <person name="Salamov A."/>
            <person name="Simmons B.A."/>
            <person name="Magnuson J.K."/>
            <person name="Henrissat B."/>
            <person name="Mortensen U.H."/>
            <person name="Larsen T.O."/>
            <person name="Devries R.P."/>
            <person name="Grigoriev I.V."/>
            <person name="Machida M."/>
            <person name="Baker S.E."/>
            <person name="Andersen M.R."/>
        </authorList>
    </citation>
    <scope>NUCLEOTIDE SEQUENCE [LARGE SCALE GENOMIC DNA]</scope>
    <source>
        <strain evidence="2">CBS 553.77</strain>
    </source>
</reference>
<feature type="non-terminal residue" evidence="1">
    <location>
        <position position="114"/>
    </location>
</feature>
<dbReference type="OrthoDB" id="2151982at2759"/>
<keyword evidence="2" id="KW-1185">Reference proteome</keyword>
<evidence type="ECO:0000313" key="1">
    <source>
        <dbReference type="EMBL" id="KAE8355364.1"/>
    </source>
</evidence>
<dbReference type="EMBL" id="ML739053">
    <property type="protein sequence ID" value="KAE8355364.1"/>
    <property type="molecule type" value="Genomic_DNA"/>
</dbReference>
<organism evidence="1 2">
    <name type="scientific">Aspergillus coremiiformis</name>
    <dbReference type="NCBI Taxonomy" id="138285"/>
    <lineage>
        <taxon>Eukaryota</taxon>
        <taxon>Fungi</taxon>
        <taxon>Dikarya</taxon>
        <taxon>Ascomycota</taxon>
        <taxon>Pezizomycotina</taxon>
        <taxon>Eurotiomycetes</taxon>
        <taxon>Eurotiomycetidae</taxon>
        <taxon>Eurotiales</taxon>
        <taxon>Aspergillaceae</taxon>
        <taxon>Aspergillus</taxon>
        <taxon>Aspergillus subgen. Circumdati</taxon>
    </lineage>
</organism>
<dbReference type="AlphaFoldDB" id="A0A5N6ZCI7"/>
<proteinExistence type="predicted"/>
<gene>
    <name evidence="1" type="ORF">BDV28DRAFT_146155</name>
</gene>
<evidence type="ECO:0000313" key="2">
    <source>
        <dbReference type="Proteomes" id="UP000327118"/>
    </source>
</evidence>
<dbReference type="Proteomes" id="UP000327118">
    <property type="component" value="Unassembled WGS sequence"/>
</dbReference>
<name>A0A5N6ZCI7_9EURO</name>
<accession>A0A5N6ZCI7</accession>
<sequence>MSPEPELPNLTTTPQALPTCCLSLSTPLLTHLSNLLPPKPSFTISIGSGSGLLEALLTHHNAALSIEGVEVNPSVNRYIPEQDMHVVSGTWDLLHARVPDAAAWMFVYPRDPKL</sequence>
<protein>
    <submittedName>
        <fullName evidence="1">Uncharacterized protein</fullName>
    </submittedName>
</protein>